<evidence type="ECO:0000313" key="2">
    <source>
        <dbReference type="Proteomes" id="UP000014568"/>
    </source>
</evidence>
<gene>
    <name evidence="1" type="ORF">F945_00551</name>
</gene>
<dbReference type="HOGENOM" id="CLU_136599_0_0_6"/>
<protein>
    <submittedName>
        <fullName evidence="1">Uncharacterized protein</fullName>
    </submittedName>
</protein>
<organism evidence="1 2">
    <name type="scientific">Acinetobacter rudis CIP 110305</name>
    <dbReference type="NCBI Taxonomy" id="421052"/>
    <lineage>
        <taxon>Bacteria</taxon>
        <taxon>Pseudomonadati</taxon>
        <taxon>Pseudomonadota</taxon>
        <taxon>Gammaproteobacteria</taxon>
        <taxon>Moraxellales</taxon>
        <taxon>Moraxellaceae</taxon>
        <taxon>Acinetobacter</taxon>
    </lineage>
</organism>
<dbReference type="Proteomes" id="UP000014568">
    <property type="component" value="Unassembled WGS sequence"/>
</dbReference>
<proteinExistence type="predicted"/>
<keyword evidence="2" id="KW-1185">Reference proteome</keyword>
<dbReference type="OrthoDB" id="6710162at2"/>
<sequence>MKFVVPVLTLFTIVFTQQLYAAKRLSSVDSDYAEAVKAATEAAEEAQALGATSDCDGQSCTVAAVSCDDDPNAEVCNVQPTYGGIKQRYVVKGCRVTIYNDGPVEMVHEKTGKWCDAPLPKDHVFNQPTRSYQDNSGCQISEYTSVSGLGVGVADCSNAPPSKSK</sequence>
<reference evidence="1 2" key="1">
    <citation type="submission" date="2013-06" db="EMBL/GenBank/DDBJ databases">
        <title>The Genome Sequence of Acinetobacter rudis CIP 110305.</title>
        <authorList>
            <consortium name="The Broad Institute Genome Sequencing Platform"/>
            <consortium name="The Broad Institute Genome Sequencing Center for Infectious Disease"/>
            <person name="Cerqueira G."/>
            <person name="Feldgarden M."/>
            <person name="Courvalin P."/>
            <person name="Perichon B."/>
            <person name="Grillot-Courvalin C."/>
            <person name="Clermont D."/>
            <person name="Rocha E."/>
            <person name="Yoon E.-J."/>
            <person name="Nemec A."/>
            <person name="Young S.K."/>
            <person name="Zeng Q."/>
            <person name="Gargeya S."/>
            <person name="Fitzgerald M."/>
            <person name="Abouelleil A."/>
            <person name="Alvarado L."/>
            <person name="Berlin A.M."/>
            <person name="Chapman S.B."/>
            <person name="Dewar J."/>
            <person name="Goldberg J."/>
            <person name="Griggs A."/>
            <person name="Gujja S."/>
            <person name="Hansen M."/>
            <person name="Howarth C."/>
            <person name="Imamovic A."/>
            <person name="Larimer J."/>
            <person name="McCowan C."/>
            <person name="Murphy C."/>
            <person name="Pearson M."/>
            <person name="Priest M."/>
            <person name="Roberts A."/>
            <person name="Saif S."/>
            <person name="Shea T."/>
            <person name="Sykes S."/>
            <person name="Wortman J."/>
            <person name="Nusbaum C."/>
            <person name="Birren B."/>
        </authorList>
    </citation>
    <scope>NUCLEOTIDE SEQUENCE [LARGE SCALE GENOMIC DNA]</scope>
    <source>
        <strain evidence="1 2">CIP 110305</strain>
    </source>
</reference>
<dbReference type="eggNOG" id="ENOG5032BXH">
    <property type="taxonomic scope" value="Bacteria"/>
</dbReference>
<dbReference type="PATRIC" id="fig|421052.3.peg.547"/>
<dbReference type="EMBL" id="ATGI01000005">
    <property type="protein sequence ID" value="EPF80099.1"/>
    <property type="molecule type" value="Genomic_DNA"/>
</dbReference>
<name>S3P122_9GAMM</name>
<evidence type="ECO:0000313" key="1">
    <source>
        <dbReference type="EMBL" id="EPF80099.1"/>
    </source>
</evidence>
<dbReference type="RefSeq" id="WP_016654986.1">
    <property type="nucleotide sequence ID" value="NZ_KE340348.1"/>
</dbReference>
<comment type="caution">
    <text evidence="1">The sequence shown here is derived from an EMBL/GenBank/DDBJ whole genome shotgun (WGS) entry which is preliminary data.</text>
</comment>
<dbReference type="AlphaFoldDB" id="S3P122"/>
<dbReference type="STRING" id="632955.GCA_000829675_00535"/>
<accession>S3P122</accession>